<feature type="transmembrane region" description="Helical" evidence="1">
    <location>
        <begin position="930"/>
        <end position="954"/>
    </location>
</feature>
<feature type="transmembrane region" description="Helical" evidence="1">
    <location>
        <begin position="361"/>
        <end position="381"/>
    </location>
</feature>
<dbReference type="Gene3D" id="3.30.70.1440">
    <property type="entry name" value="Multidrug efflux transporter AcrB pore domain"/>
    <property type="match status" value="1"/>
</dbReference>
<evidence type="ECO:0000313" key="3">
    <source>
        <dbReference type="Proteomes" id="UP000234530"/>
    </source>
</evidence>
<dbReference type="SUPFAM" id="SSF82714">
    <property type="entry name" value="Multidrug efflux transporter AcrB TolC docking domain, DN and DC subdomains"/>
    <property type="match status" value="2"/>
</dbReference>
<feature type="transmembrane region" description="Helical" evidence="1">
    <location>
        <begin position="433"/>
        <end position="454"/>
    </location>
</feature>
<evidence type="ECO:0000313" key="2">
    <source>
        <dbReference type="EMBL" id="AUH66327.1"/>
    </source>
</evidence>
<keyword evidence="1" id="KW-1133">Transmembrane helix</keyword>
<feature type="transmembrane region" description="Helical" evidence="1">
    <location>
        <begin position="1006"/>
        <end position="1032"/>
    </location>
</feature>
<protein>
    <submittedName>
        <fullName evidence="2">Acriflavine resistance protein B</fullName>
    </submittedName>
</protein>
<feature type="transmembrane region" description="Helical" evidence="1">
    <location>
        <begin position="975"/>
        <end position="994"/>
    </location>
</feature>
<dbReference type="GO" id="GO:0005886">
    <property type="term" value="C:plasma membrane"/>
    <property type="evidence" value="ECO:0007669"/>
    <property type="project" value="TreeGrafter"/>
</dbReference>
<feature type="transmembrane region" description="Helical" evidence="1">
    <location>
        <begin position="1097"/>
        <end position="1117"/>
    </location>
</feature>
<accession>A0A2H5F476</accession>
<dbReference type="Gene3D" id="3.30.70.1320">
    <property type="entry name" value="Multidrug efflux transporter AcrB pore domain like"/>
    <property type="match status" value="1"/>
</dbReference>
<dbReference type="OrthoDB" id="174266at2"/>
<dbReference type="Gene3D" id="3.30.70.1430">
    <property type="entry name" value="Multidrug efflux transporter AcrB pore domain"/>
    <property type="match status" value="2"/>
</dbReference>
<dbReference type="Proteomes" id="UP000234530">
    <property type="component" value="Chromosome"/>
</dbReference>
<keyword evidence="1" id="KW-0472">Membrane</keyword>
<feature type="transmembrane region" description="Helical" evidence="1">
    <location>
        <begin position="904"/>
        <end position="924"/>
    </location>
</feature>
<organism evidence="2 3">
    <name type="scientific">Paracoccus zhejiangensis</name>
    <dbReference type="NCBI Taxonomy" id="1077935"/>
    <lineage>
        <taxon>Bacteria</taxon>
        <taxon>Pseudomonadati</taxon>
        <taxon>Pseudomonadota</taxon>
        <taxon>Alphaproteobacteria</taxon>
        <taxon>Rhodobacterales</taxon>
        <taxon>Paracoccaceae</taxon>
        <taxon>Paracoccus</taxon>
    </lineage>
</organism>
<evidence type="ECO:0000256" key="1">
    <source>
        <dbReference type="SAM" id="Phobius"/>
    </source>
</evidence>
<dbReference type="PANTHER" id="PTHR32063:SF33">
    <property type="entry name" value="RND SUPERFAMILY EFFLUX PUMP PERMEASE COMPONENT"/>
    <property type="match status" value="1"/>
</dbReference>
<sequence>MADPAPEPGRGLLSLFTRHATLANLVLAVMVVGGLVAAPRMRAQYFPDTVIEQVNISVRWDGAGAEDVDRSVIAVLEPVLLAVEGVALEESRANQGSGRIELEFEPGWDMSRAMAEVETAVATVDTLPEDAEEPEITRGAWRDRVADVVISGPLGVDQLGRLADDMLNRLYARGITRASVAGLAAPETLIEVRVADLVRNDLTMSEIAEVVAAAATAQPAGDVASGASRVRTGTEARDPASVAALPLRLEPDGTILTVGEVATVTSTGMDREEAFYVGTDPAVVIQVQRAAAGDAITMQEEVEAVAAEMRPSLPDGVEIELVRARAEQISGRLQILVDNAIMGLGLVVALLFLFLNARTALWVAAGIPASLLAAIGLMYAFGMTLNMISLFALILTLGIIVDDAIVVGEHADYRARKLGERAMVAAERAAQRMAAPVVSSTLTTVIAFGGLMAIGGRFGNLIVDIPLTVIMVLVASLIECFLVLPNHMAHALTRAARDNWYDKPSRLVNRGLDWLTERAVRPMLGWIIRLRYPVLAATIALFGWSAAAMITGKVPWRFFDSPEQGSVAGNFAMLPGATREDTMRVLGLVQAAVDRVAGDYEAEYGTNPVTHAMAQIGGNSGRSLPGAETKDPDQLGSIQVELIDADLRPYSSFEFVGDLQAAMPADPRLETISFRGFRGGPGGDAISVRMSGADAQRLKDAAEALKTRLSAFPEVSALEDSMSYDKEELALELTPQGRALGFTTEGLARELRQRLGGIEAATFPVGIRSGAIRVELPESERRGDFLDRMMMRSASGQWVPLADIVTVGSRAGFSTVRRENGVRMISVTGDISDDDPARAAEITAALETSIMPQIAADYGISFETTGLAEQERDFLGEAGLGFALAMLGIYMVLAWIFASWTRPVVVMAVIPFGLIGAVWGHTIWGLPMSMFSIVGLIGMSGIIINDSIVLISTIDEYAKDRAMRPAIIDAVCNRLRPVFLTTATTVLGLAPLLYERSSQALFLKPTVVTLAYGLGFGMLVVLLVVPAALGIGEDIVHARRGLRRGLRAGPLRLPLRLGAGLALAGFALVLLPVTLVPALGVTLPGWWPVAGSAGQALVWYLAALLVAVAVAGGLGLIRQRRSHASRAPARPRSA</sequence>
<dbReference type="EMBL" id="CP025430">
    <property type="protein sequence ID" value="AUH66327.1"/>
    <property type="molecule type" value="Genomic_DNA"/>
</dbReference>
<dbReference type="Gene3D" id="3.30.2090.10">
    <property type="entry name" value="Multidrug efflux transporter AcrB TolC docking domain, DN and DC subdomains"/>
    <property type="match status" value="2"/>
</dbReference>
<proteinExistence type="predicted"/>
<feature type="transmembrane region" description="Helical" evidence="1">
    <location>
        <begin position="461"/>
        <end position="484"/>
    </location>
</feature>
<feature type="transmembrane region" description="Helical" evidence="1">
    <location>
        <begin position="335"/>
        <end position="355"/>
    </location>
</feature>
<keyword evidence="3" id="KW-1185">Reference proteome</keyword>
<dbReference type="GO" id="GO:0042910">
    <property type="term" value="F:xenobiotic transmembrane transporter activity"/>
    <property type="evidence" value="ECO:0007669"/>
    <property type="project" value="TreeGrafter"/>
</dbReference>
<dbReference type="InterPro" id="IPR027463">
    <property type="entry name" value="AcrB_DN_DC_subdom"/>
</dbReference>
<dbReference type="KEGG" id="pzh:CX676_12230"/>
<feature type="transmembrane region" description="Helical" evidence="1">
    <location>
        <begin position="878"/>
        <end position="897"/>
    </location>
</feature>
<feature type="transmembrane region" description="Helical" evidence="1">
    <location>
        <begin position="1053"/>
        <end position="1077"/>
    </location>
</feature>
<dbReference type="SUPFAM" id="SSF82693">
    <property type="entry name" value="Multidrug efflux transporter AcrB pore domain, PN1, PN2, PC1 and PC2 subdomains"/>
    <property type="match status" value="1"/>
</dbReference>
<dbReference type="SUPFAM" id="SSF82866">
    <property type="entry name" value="Multidrug efflux transporter AcrB transmembrane domain"/>
    <property type="match status" value="2"/>
</dbReference>
<dbReference type="PRINTS" id="PR00702">
    <property type="entry name" value="ACRIFLAVINRP"/>
</dbReference>
<dbReference type="InterPro" id="IPR001036">
    <property type="entry name" value="Acrflvin-R"/>
</dbReference>
<gene>
    <name evidence="2" type="ORF">CX676_12230</name>
</gene>
<name>A0A2H5F476_9RHOB</name>
<dbReference type="Pfam" id="PF00873">
    <property type="entry name" value="ACR_tran"/>
    <property type="match status" value="1"/>
</dbReference>
<keyword evidence="1" id="KW-0812">Transmembrane</keyword>
<reference evidence="2 3" key="1">
    <citation type="journal article" date="2013" name="Antonie Van Leeuwenhoek">
        <title>Paracoccus zhejiangensis sp. nov., isolated from activated sludge in wastewater-treatment system.</title>
        <authorList>
            <person name="Wu Z.G."/>
            <person name="Zhang D.F."/>
            <person name="Liu Y.L."/>
            <person name="Wang F."/>
            <person name="Jiang X."/>
            <person name="Li C."/>
            <person name="Li S.P."/>
            <person name="Hong Q."/>
            <person name="Li W.J."/>
        </authorList>
    </citation>
    <scope>NUCLEOTIDE SEQUENCE [LARGE SCALE GENOMIC DNA]</scope>
    <source>
        <strain evidence="2 3">J6</strain>
    </source>
</reference>
<feature type="transmembrane region" description="Helical" evidence="1">
    <location>
        <begin position="20"/>
        <end position="38"/>
    </location>
</feature>
<dbReference type="AlphaFoldDB" id="A0A2H5F476"/>
<dbReference type="Gene3D" id="1.20.1640.10">
    <property type="entry name" value="Multidrug efflux transporter AcrB transmembrane domain"/>
    <property type="match status" value="2"/>
</dbReference>
<dbReference type="RefSeq" id="WP_101754304.1">
    <property type="nucleotide sequence ID" value="NZ_CP025430.1"/>
</dbReference>
<dbReference type="PANTHER" id="PTHR32063">
    <property type="match status" value="1"/>
</dbReference>